<dbReference type="InterPro" id="IPR032675">
    <property type="entry name" value="LRR_dom_sf"/>
</dbReference>
<evidence type="ECO:0000256" key="5">
    <source>
        <dbReference type="ARBA" id="ARBA00022729"/>
    </source>
</evidence>
<keyword evidence="3" id="KW-0433">Leucine-rich repeat</keyword>
<dbReference type="SUPFAM" id="SSF52058">
    <property type="entry name" value="L domain-like"/>
    <property type="match status" value="1"/>
</dbReference>
<evidence type="ECO:0000256" key="4">
    <source>
        <dbReference type="ARBA" id="ARBA00022692"/>
    </source>
</evidence>
<dbReference type="SUPFAM" id="SSF52200">
    <property type="entry name" value="Toll/Interleukin receptor TIR domain"/>
    <property type="match status" value="1"/>
</dbReference>
<dbReference type="PROSITE" id="PS51450">
    <property type="entry name" value="LRR"/>
    <property type="match status" value="2"/>
</dbReference>
<evidence type="ECO:0000256" key="10">
    <source>
        <dbReference type="ARBA" id="ARBA00023180"/>
    </source>
</evidence>
<evidence type="ECO:0000256" key="3">
    <source>
        <dbReference type="ARBA" id="ARBA00022614"/>
    </source>
</evidence>
<dbReference type="AlphaFoldDB" id="A0A8W8JET8"/>
<dbReference type="InterPro" id="IPR035897">
    <property type="entry name" value="Toll_tir_struct_dom_sf"/>
</dbReference>
<evidence type="ECO:0000256" key="2">
    <source>
        <dbReference type="ARBA" id="ARBA00009634"/>
    </source>
</evidence>
<dbReference type="PANTHER" id="PTHR24365:SF530">
    <property type="entry name" value="MSTPROX-RELATED"/>
    <property type="match status" value="1"/>
</dbReference>
<evidence type="ECO:0000256" key="11">
    <source>
        <dbReference type="SAM" id="Phobius"/>
    </source>
</evidence>
<dbReference type="InterPro" id="IPR003591">
    <property type="entry name" value="Leu-rich_rpt_typical-subtyp"/>
</dbReference>
<feature type="domain" description="TIR" evidence="12">
    <location>
        <begin position="624"/>
        <end position="765"/>
    </location>
</feature>
<dbReference type="GO" id="GO:0038023">
    <property type="term" value="F:signaling receptor activity"/>
    <property type="evidence" value="ECO:0007669"/>
    <property type="project" value="TreeGrafter"/>
</dbReference>
<evidence type="ECO:0000256" key="8">
    <source>
        <dbReference type="ARBA" id="ARBA00023136"/>
    </source>
</evidence>
<dbReference type="SMART" id="SM00255">
    <property type="entry name" value="TIR"/>
    <property type="match status" value="1"/>
</dbReference>
<name>A0A8W8JET8_MAGGI</name>
<protein>
    <recommendedName>
        <fullName evidence="12">TIR domain-containing protein</fullName>
    </recommendedName>
</protein>
<dbReference type="InterPro" id="IPR000157">
    <property type="entry name" value="TIR_dom"/>
</dbReference>
<dbReference type="GO" id="GO:0007165">
    <property type="term" value="P:signal transduction"/>
    <property type="evidence" value="ECO:0007669"/>
    <property type="project" value="InterPro"/>
</dbReference>
<dbReference type="SMART" id="SM00369">
    <property type="entry name" value="LRR_TYP"/>
    <property type="match status" value="6"/>
</dbReference>
<dbReference type="PROSITE" id="PS50104">
    <property type="entry name" value="TIR"/>
    <property type="match status" value="1"/>
</dbReference>
<keyword evidence="10" id="KW-0325">Glycoprotein</keyword>
<keyword evidence="7 11" id="KW-1133">Transmembrane helix</keyword>
<proteinExistence type="inferred from homology"/>
<keyword evidence="6" id="KW-0677">Repeat</keyword>
<evidence type="ECO:0000313" key="13">
    <source>
        <dbReference type="EnsemblMetazoa" id="G18641.2:cds"/>
    </source>
</evidence>
<keyword evidence="5" id="KW-0732">Signal</keyword>
<dbReference type="GO" id="GO:0005886">
    <property type="term" value="C:plasma membrane"/>
    <property type="evidence" value="ECO:0007669"/>
    <property type="project" value="TreeGrafter"/>
</dbReference>
<reference evidence="13" key="1">
    <citation type="submission" date="2022-08" db="UniProtKB">
        <authorList>
            <consortium name="EnsemblMetazoa"/>
        </authorList>
    </citation>
    <scope>IDENTIFICATION</scope>
    <source>
        <strain evidence="13">05x7-T-G4-1.051#20</strain>
    </source>
</reference>
<evidence type="ECO:0000256" key="9">
    <source>
        <dbReference type="ARBA" id="ARBA00023170"/>
    </source>
</evidence>
<evidence type="ECO:0000259" key="12">
    <source>
        <dbReference type="PROSITE" id="PS50104"/>
    </source>
</evidence>
<keyword evidence="4 11" id="KW-0812">Transmembrane</keyword>
<sequence length="771" mass="89781">MHPFNGLFNLKTLNLERNRINITLMYKGLFIDLHSLTELSLKGNIQDKFKPTLILDDVFSELRSLETLKIDGPANVTFGKGFRGLTRLQKLDLSGITGYCSFQRISHDMFLNLPKLTYVDVSACVILDIEEGAFGKLRYLEHLDVSHNKQLGFASLPNITHNLNKTSIRVLRGNGINCLSGIGTKILKRHFENLKHTNISEIYFEKNRLEQLEPGALRLLPNTIDIISFGENKLTQGRYILDYFFLQNTRVLNISVQLRPPPYPESIFERCVEKTDVLRPNERNFVRRDTSKIGENKYKSLISEFILRNRWHWKFVLTFDLPKSYEVLYANMSRLYRTLPEFGINATGLREMYLQDNFFYSWNGPIHGVENIRIADLSNNYCSHISKSFLKYARGVVMLNMSINDIGRSLSKDADGEIFENTVSLEVLDLSYNNIVELSSRVFKNVQKLQTLNLQNNKLSSWRVEVDHMKNIQFINLKQNRLTELKKDTQISFTKLFQKTNLSIDLSGNQFLCSCDSVHFLEWITRYRNHFVHFDRYECSSTSSHKFNFSDAKNSFVLLKKNCESYLVTYIVSSVAVAFILSIIIGIVLVKNKWKIRYVVYKFKQRFKKYACHSTIPQAESPSYEYDIMISYSPKELSFVLTDVIPRLENEARFQLYVKDRDEPLGIPLGGAIMEAIQKSKRVVCLVTRSYLKSTWQDYELNMSRMEAIEDRENLNFVHLILFPDVYNGSISIQTLDLVRQECFSEYPEEECAFDDFWETLIAHIKELDRC</sequence>
<dbReference type="Pfam" id="PF13855">
    <property type="entry name" value="LRR_8"/>
    <property type="match status" value="1"/>
</dbReference>
<dbReference type="EnsemblMetazoa" id="G18641.2">
    <property type="protein sequence ID" value="G18641.2:cds"/>
    <property type="gene ID" value="G18641"/>
</dbReference>
<evidence type="ECO:0000256" key="1">
    <source>
        <dbReference type="ARBA" id="ARBA00004167"/>
    </source>
</evidence>
<evidence type="ECO:0000256" key="7">
    <source>
        <dbReference type="ARBA" id="ARBA00022989"/>
    </source>
</evidence>
<comment type="similarity">
    <text evidence="2">Belongs to the Toll-like receptor family.</text>
</comment>
<dbReference type="EnsemblMetazoa" id="G18641.1">
    <property type="protein sequence ID" value="G18641.1:cds"/>
    <property type="gene ID" value="G18641"/>
</dbReference>
<dbReference type="Proteomes" id="UP000005408">
    <property type="component" value="Unassembled WGS sequence"/>
</dbReference>
<feature type="transmembrane region" description="Helical" evidence="11">
    <location>
        <begin position="567"/>
        <end position="590"/>
    </location>
</feature>
<dbReference type="Gene3D" id="3.80.10.10">
    <property type="entry name" value="Ribonuclease Inhibitor"/>
    <property type="match status" value="2"/>
</dbReference>
<dbReference type="PANTHER" id="PTHR24365">
    <property type="entry name" value="TOLL-LIKE RECEPTOR"/>
    <property type="match status" value="1"/>
</dbReference>
<evidence type="ECO:0000313" key="14">
    <source>
        <dbReference type="Proteomes" id="UP000005408"/>
    </source>
</evidence>
<dbReference type="Gene3D" id="3.40.50.10140">
    <property type="entry name" value="Toll/interleukin-1 receptor homology (TIR) domain"/>
    <property type="match status" value="1"/>
</dbReference>
<organism evidence="13 14">
    <name type="scientific">Magallana gigas</name>
    <name type="common">Pacific oyster</name>
    <name type="synonym">Crassostrea gigas</name>
    <dbReference type="NCBI Taxonomy" id="29159"/>
    <lineage>
        <taxon>Eukaryota</taxon>
        <taxon>Metazoa</taxon>
        <taxon>Spiralia</taxon>
        <taxon>Lophotrochozoa</taxon>
        <taxon>Mollusca</taxon>
        <taxon>Bivalvia</taxon>
        <taxon>Autobranchia</taxon>
        <taxon>Pteriomorphia</taxon>
        <taxon>Ostreida</taxon>
        <taxon>Ostreoidea</taxon>
        <taxon>Ostreidae</taxon>
        <taxon>Magallana</taxon>
    </lineage>
</organism>
<dbReference type="Pfam" id="PF13676">
    <property type="entry name" value="TIR_2"/>
    <property type="match status" value="1"/>
</dbReference>
<keyword evidence="9" id="KW-0675">Receptor</keyword>
<keyword evidence="8 11" id="KW-0472">Membrane</keyword>
<comment type="subcellular location">
    <subcellularLocation>
        <location evidence="1">Membrane</location>
        <topology evidence="1">Single-pass membrane protein</topology>
    </subcellularLocation>
</comment>
<dbReference type="InterPro" id="IPR001611">
    <property type="entry name" value="Leu-rich_rpt"/>
</dbReference>
<evidence type="ECO:0000256" key="6">
    <source>
        <dbReference type="ARBA" id="ARBA00022737"/>
    </source>
</evidence>
<accession>A0A8W8JET8</accession>
<keyword evidence="14" id="KW-1185">Reference proteome</keyword>